<evidence type="ECO:0000256" key="2">
    <source>
        <dbReference type="ARBA" id="ARBA00022723"/>
    </source>
</evidence>
<evidence type="ECO:0000256" key="3">
    <source>
        <dbReference type="ARBA" id="ARBA00022737"/>
    </source>
</evidence>
<dbReference type="EMBL" id="KK477448">
    <property type="protein sequence ID" value="KFQ59440.1"/>
    <property type="molecule type" value="Genomic_DNA"/>
</dbReference>
<feature type="domain" description="C2H2-type" evidence="8">
    <location>
        <begin position="20"/>
        <end position="47"/>
    </location>
</feature>
<evidence type="ECO:0000313" key="9">
    <source>
        <dbReference type="EMBL" id="KFQ59440.1"/>
    </source>
</evidence>
<keyword evidence="3" id="KW-0677">Repeat</keyword>
<dbReference type="FunFam" id="3.30.160.60:FF:000478">
    <property type="entry name" value="Zinc finger protein 133"/>
    <property type="match status" value="1"/>
</dbReference>
<keyword evidence="2" id="KW-0479">Metal-binding</keyword>
<dbReference type="Pfam" id="PF00096">
    <property type="entry name" value="zf-C2H2"/>
    <property type="match status" value="2"/>
</dbReference>
<dbReference type="GO" id="GO:0000981">
    <property type="term" value="F:DNA-binding transcription factor activity, RNA polymerase II-specific"/>
    <property type="evidence" value="ECO:0007669"/>
    <property type="project" value="TreeGrafter"/>
</dbReference>
<evidence type="ECO:0000256" key="7">
    <source>
        <dbReference type="PROSITE-ProRule" id="PRU00042"/>
    </source>
</evidence>
<dbReference type="FunFam" id="3.30.160.60:FF:002343">
    <property type="entry name" value="Zinc finger protein 33A"/>
    <property type="match status" value="1"/>
</dbReference>
<dbReference type="AlphaFoldDB" id="A0A091SNC0"/>
<proteinExistence type="predicted"/>
<keyword evidence="4 7" id="KW-0863">Zinc-finger</keyword>
<dbReference type="PANTHER" id="PTHR23226:SF416">
    <property type="entry name" value="FI01424P"/>
    <property type="match status" value="1"/>
</dbReference>
<comment type="subcellular location">
    <subcellularLocation>
        <location evidence="1">Nucleus</location>
    </subcellularLocation>
</comment>
<dbReference type="PROSITE" id="PS50157">
    <property type="entry name" value="ZINC_FINGER_C2H2_2"/>
    <property type="match status" value="3"/>
</dbReference>
<evidence type="ECO:0000256" key="1">
    <source>
        <dbReference type="ARBA" id="ARBA00004123"/>
    </source>
</evidence>
<evidence type="ECO:0000313" key="10">
    <source>
        <dbReference type="Proteomes" id="UP000054150"/>
    </source>
</evidence>
<evidence type="ECO:0000259" key="8">
    <source>
        <dbReference type="PROSITE" id="PS50157"/>
    </source>
</evidence>
<accession>A0A091SNC0</accession>
<dbReference type="SMART" id="SM00355">
    <property type="entry name" value="ZnF_C2H2"/>
    <property type="match status" value="2"/>
</dbReference>
<evidence type="ECO:0000256" key="5">
    <source>
        <dbReference type="ARBA" id="ARBA00022833"/>
    </source>
</evidence>
<feature type="domain" description="C2H2-type" evidence="8">
    <location>
        <begin position="49"/>
        <end position="76"/>
    </location>
</feature>
<organism evidence="9 10">
    <name type="scientific">Pelecanus crispus</name>
    <name type="common">Dalmatian pelican</name>
    <dbReference type="NCBI Taxonomy" id="36300"/>
    <lineage>
        <taxon>Eukaryota</taxon>
        <taxon>Metazoa</taxon>
        <taxon>Chordata</taxon>
        <taxon>Craniata</taxon>
        <taxon>Vertebrata</taxon>
        <taxon>Euteleostomi</taxon>
        <taxon>Archelosauria</taxon>
        <taxon>Archosauria</taxon>
        <taxon>Dinosauria</taxon>
        <taxon>Saurischia</taxon>
        <taxon>Theropoda</taxon>
        <taxon>Coelurosauria</taxon>
        <taxon>Aves</taxon>
        <taxon>Neognathae</taxon>
        <taxon>Neoaves</taxon>
        <taxon>Aequornithes</taxon>
        <taxon>Pelecaniformes</taxon>
        <taxon>Pelecanidae</taxon>
        <taxon>Pelecanus</taxon>
    </lineage>
</organism>
<feature type="non-terminal residue" evidence="9">
    <location>
        <position position="1"/>
    </location>
</feature>
<dbReference type="GO" id="GO:0005634">
    <property type="term" value="C:nucleus"/>
    <property type="evidence" value="ECO:0007669"/>
    <property type="project" value="UniProtKB-SubCell"/>
</dbReference>
<dbReference type="GO" id="GO:0000978">
    <property type="term" value="F:RNA polymerase II cis-regulatory region sequence-specific DNA binding"/>
    <property type="evidence" value="ECO:0007669"/>
    <property type="project" value="TreeGrafter"/>
</dbReference>
<evidence type="ECO:0000256" key="4">
    <source>
        <dbReference type="ARBA" id="ARBA00022771"/>
    </source>
</evidence>
<sequence length="84" mass="9231">FKGCSTLVRHERLHTGERPYGCPECGKSFGMSGDLVAHQRFHTAEKKPYKCLECGKGVGQSSDLIAHRRTHAGEKPYPCPACGK</sequence>
<reference evidence="9 10" key="1">
    <citation type="submission" date="2014-04" db="EMBL/GenBank/DDBJ databases">
        <title>Genome evolution of avian class.</title>
        <authorList>
            <person name="Zhang G."/>
            <person name="Li C."/>
        </authorList>
    </citation>
    <scope>NUCLEOTIDE SEQUENCE [LARGE SCALE GENOMIC DNA]</scope>
    <source>
        <strain evidence="9">BGI_N334</strain>
    </source>
</reference>
<dbReference type="Proteomes" id="UP000054150">
    <property type="component" value="Unassembled WGS sequence"/>
</dbReference>
<keyword evidence="5" id="KW-0862">Zinc</keyword>
<dbReference type="Gene3D" id="3.30.160.60">
    <property type="entry name" value="Classic Zinc Finger"/>
    <property type="match status" value="3"/>
</dbReference>
<protein>
    <submittedName>
        <fullName evidence="9">Zinc finger and SCAN domain-containing protein 30</fullName>
    </submittedName>
</protein>
<keyword evidence="6" id="KW-0539">Nucleus</keyword>
<dbReference type="SUPFAM" id="SSF57667">
    <property type="entry name" value="beta-beta-alpha zinc fingers"/>
    <property type="match status" value="2"/>
</dbReference>
<dbReference type="PANTHER" id="PTHR23226">
    <property type="entry name" value="ZINC FINGER AND SCAN DOMAIN-CONTAINING"/>
    <property type="match status" value="1"/>
</dbReference>
<feature type="domain" description="C2H2-type" evidence="8">
    <location>
        <begin position="1"/>
        <end position="19"/>
    </location>
</feature>
<dbReference type="InterPro" id="IPR013087">
    <property type="entry name" value="Znf_C2H2_type"/>
</dbReference>
<feature type="non-terminal residue" evidence="9">
    <location>
        <position position="84"/>
    </location>
</feature>
<evidence type="ECO:0000256" key="6">
    <source>
        <dbReference type="ARBA" id="ARBA00023242"/>
    </source>
</evidence>
<dbReference type="InterPro" id="IPR036236">
    <property type="entry name" value="Znf_C2H2_sf"/>
</dbReference>
<keyword evidence="10" id="KW-1185">Reference proteome</keyword>
<gene>
    <name evidence="9" type="ORF">N334_06919</name>
</gene>
<name>A0A091SNC0_PELCR</name>
<dbReference type="PROSITE" id="PS00028">
    <property type="entry name" value="ZINC_FINGER_C2H2_1"/>
    <property type="match status" value="2"/>
</dbReference>
<dbReference type="GO" id="GO:0008270">
    <property type="term" value="F:zinc ion binding"/>
    <property type="evidence" value="ECO:0007669"/>
    <property type="project" value="UniProtKB-KW"/>
</dbReference>